<evidence type="ECO:0000256" key="2">
    <source>
        <dbReference type="ARBA" id="ARBA00004696"/>
    </source>
</evidence>
<dbReference type="STRING" id="1618.IV36_GL000332"/>
<dbReference type="UniPathway" id="UPA00035">
    <property type="reaction ID" value="UER00043"/>
</dbReference>
<evidence type="ECO:0000256" key="3">
    <source>
        <dbReference type="ARBA" id="ARBA00008737"/>
    </source>
</evidence>
<dbReference type="GO" id="GO:0004640">
    <property type="term" value="F:phosphoribosylanthranilate isomerase activity"/>
    <property type="evidence" value="ECO:0007669"/>
    <property type="project" value="TreeGrafter"/>
</dbReference>
<dbReference type="OrthoDB" id="9804217at2"/>
<dbReference type="InterPro" id="IPR013798">
    <property type="entry name" value="Indole-3-glycerol_P_synth_dom"/>
</dbReference>
<evidence type="ECO:0000256" key="1">
    <source>
        <dbReference type="ARBA" id="ARBA00001633"/>
    </source>
</evidence>
<comment type="catalytic activity">
    <reaction evidence="1 9">
        <text>1-(2-carboxyphenylamino)-1-deoxy-D-ribulose 5-phosphate + H(+) = (1S,2R)-1-C-(indol-3-yl)glycerol 3-phosphate + CO2 + H2O</text>
        <dbReference type="Rhea" id="RHEA:23476"/>
        <dbReference type="ChEBI" id="CHEBI:15377"/>
        <dbReference type="ChEBI" id="CHEBI:15378"/>
        <dbReference type="ChEBI" id="CHEBI:16526"/>
        <dbReference type="ChEBI" id="CHEBI:58613"/>
        <dbReference type="ChEBI" id="CHEBI:58866"/>
        <dbReference type="EC" id="4.1.1.48"/>
    </reaction>
</comment>
<keyword evidence="4 9" id="KW-0028">Amino-acid biosynthesis</keyword>
<protein>
    <recommendedName>
        <fullName evidence="9">Indole-3-glycerol phosphate synthase</fullName>
        <shortName evidence="9">IGPS</shortName>
        <ecNumber evidence="9">4.1.1.48</ecNumber>
    </recommendedName>
</protein>
<evidence type="ECO:0000256" key="8">
    <source>
        <dbReference type="ARBA" id="ARBA00023239"/>
    </source>
</evidence>
<dbReference type="GO" id="GO:0004425">
    <property type="term" value="F:indole-3-glycerol-phosphate synthase activity"/>
    <property type="evidence" value="ECO:0007669"/>
    <property type="project" value="UniProtKB-UniRule"/>
</dbReference>
<evidence type="ECO:0000256" key="5">
    <source>
        <dbReference type="ARBA" id="ARBA00022793"/>
    </source>
</evidence>
<dbReference type="GO" id="GO:0000162">
    <property type="term" value="P:L-tryptophan biosynthetic process"/>
    <property type="evidence" value="ECO:0007669"/>
    <property type="project" value="UniProtKB-UniRule"/>
</dbReference>
<name>A0A0R2FY91_9LACO</name>
<dbReference type="Proteomes" id="UP000051727">
    <property type="component" value="Unassembled WGS sequence"/>
</dbReference>
<keyword evidence="5 9" id="KW-0210">Decarboxylase</keyword>
<keyword evidence="8 9" id="KW-0456">Lyase</keyword>
<feature type="domain" description="Indole-3-glycerol phosphate synthase" evidence="10">
    <location>
        <begin position="3"/>
        <end position="255"/>
    </location>
</feature>
<evidence type="ECO:0000313" key="11">
    <source>
        <dbReference type="EMBL" id="KRN29917.1"/>
    </source>
</evidence>
<dbReference type="AlphaFoldDB" id="A0A0R2FY91"/>
<dbReference type="Pfam" id="PF00218">
    <property type="entry name" value="IGPS"/>
    <property type="match status" value="1"/>
</dbReference>
<dbReference type="SUPFAM" id="SSF51366">
    <property type="entry name" value="Ribulose-phoshate binding barrel"/>
    <property type="match status" value="1"/>
</dbReference>
<evidence type="ECO:0000259" key="10">
    <source>
        <dbReference type="Pfam" id="PF00218"/>
    </source>
</evidence>
<dbReference type="PROSITE" id="PS00614">
    <property type="entry name" value="IGPS"/>
    <property type="match status" value="1"/>
</dbReference>
<organism evidence="11 12">
    <name type="scientific">Liquorilactobacillus mali</name>
    <dbReference type="NCBI Taxonomy" id="1618"/>
    <lineage>
        <taxon>Bacteria</taxon>
        <taxon>Bacillati</taxon>
        <taxon>Bacillota</taxon>
        <taxon>Bacilli</taxon>
        <taxon>Lactobacillales</taxon>
        <taxon>Lactobacillaceae</taxon>
        <taxon>Liquorilactobacillus</taxon>
    </lineage>
</organism>
<gene>
    <name evidence="9" type="primary">trpC</name>
    <name evidence="11" type="ORF">IV36_GL000332</name>
</gene>
<dbReference type="PANTHER" id="PTHR22854">
    <property type="entry name" value="TRYPTOPHAN BIOSYNTHESIS PROTEIN"/>
    <property type="match status" value="1"/>
</dbReference>
<evidence type="ECO:0000256" key="4">
    <source>
        <dbReference type="ARBA" id="ARBA00022605"/>
    </source>
</evidence>
<evidence type="ECO:0000313" key="12">
    <source>
        <dbReference type="Proteomes" id="UP000051727"/>
    </source>
</evidence>
<evidence type="ECO:0000256" key="9">
    <source>
        <dbReference type="HAMAP-Rule" id="MF_00134"/>
    </source>
</evidence>
<dbReference type="CDD" id="cd00331">
    <property type="entry name" value="IGPS"/>
    <property type="match status" value="1"/>
</dbReference>
<dbReference type="InterPro" id="IPR001468">
    <property type="entry name" value="Indole-3-GlycerolPSynthase_CS"/>
</dbReference>
<dbReference type="RefSeq" id="WP_056991368.1">
    <property type="nucleotide sequence ID" value="NZ_JATAAJ010000011.1"/>
</dbReference>
<dbReference type="InterPro" id="IPR045186">
    <property type="entry name" value="Indole-3-glycerol_P_synth"/>
</dbReference>
<comment type="similarity">
    <text evidence="3 9">Belongs to the TrpC family.</text>
</comment>
<comment type="pathway">
    <text evidence="2 9">Amino-acid biosynthesis; L-tryptophan biosynthesis; L-tryptophan from chorismate: step 4/5.</text>
</comment>
<dbReference type="InterPro" id="IPR013785">
    <property type="entry name" value="Aldolase_TIM"/>
</dbReference>
<evidence type="ECO:0000256" key="7">
    <source>
        <dbReference type="ARBA" id="ARBA00023141"/>
    </source>
</evidence>
<dbReference type="PANTHER" id="PTHR22854:SF2">
    <property type="entry name" value="INDOLE-3-GLYCEROL-PHOSPHATE SYNTHASE"/>
    <property type="match status" value="1"/>
</dbReference>
<keyword evidence="7 9" id="KW-0057">Aromatic amino acid biosynthesis</keyword>
<dbReference type="Gene3D" id="3.20.20.70">
    <property type="entry name" value="Aldolase class I"/>
    <property type="match status" value="1"/>
</dbReference>
<dbReference type="EMBL" id="JQAR01000011">
    <property type="protein sequence ID" value="KRN29917.1"/>
    <property type="molecule type" value="Genomic_DNA"/>
</dbReference>
<evidence type="ECO:0000256" key="6">
    <source>
        <dbReference type="ARBA" id="ARBA00022822"/>
    </source>
</evidence>
<dbReference type="HAMAP" id="MF_00134_B">
    <property type="entry name" value="IGPS_B"/>
    <property type="match status" value="1"/>
</dbReference>
<dbReference type="PATRIC" id="fig|1618.3.peg.332"/>
<sequence length="260" mass="29040">MILDDLVAATSERLELCKKKVTFEELKLLSRQSKSKGLAESFKQNLRADGLSVIAEVKQASPSKGIIVNEFPYLEIAKEYQAAGVSAISVLTEEKYFHGKLEYLREIAQKSELPILRKDFVIDPYMIYEARAAGATLILLIVAILSDEQLNEYLELARDLGMEAIVEVHNHHELTRALNTDAAIIGINNRDLTNFKVSLETTCKLSALVPENRLVISESGIQSGKDITYLQDNARINGVLVGEYLMRAKNKKDTILKMKG</sequence>
<dbReference type="FunFam" id="3.20.20.70:FF:000024">
    <property type="entry name" value="Indole-3-glycerol phosphate synthase"/>
    <property type="match status" value="1"/>
</dbReference>
<dbReference type="NCBIfam" id="NF001377">
    <property type="entry name" value="PRK00278.2-4"/>
    <property type="match status" value="1"/>
</dbReference>
<accession>A0A0R2FY91</accession>
<comment type="caution">
    <text evidence="11">The sequence shown here is derived from an EMBL/GenBank/DDBJ whole genome shotgun (WGS) entry which is preliminary data.</text>
</comment>
<dbReference type="InterPro" id="IPR011060">
    <property type="entry name" value="RibuloseP-bd_barrel"/>
</dbReference>
<proteinExistence type="inferred from homology"/>
<dbReference type="EC" id="4.1.1.48" evidence="9"/>
<keyword evidence="6 9" id="KW-0822">Tryptophan biosynthesis</keyword>
<reference evidence="11 12" key="1">
    <citation type="journal article" date="2015" name="Genome Announc.">
        <title>Expanding the biotechnology potential of lactobacilli through comparative genomics of 213 strains and associated genera.</title>
        <authorList>
            <person name="Sun Z."/>
            <person name="Harris H.M."/>
            <person name="McCann A."/>
            <person name="Guo C."/>
            <person name="Argimon S."/>
            <person name="Zhang W."/>
            <person name="Yang X."/>
            <person name="Jeffery I.B."/>
            <person name="Cooney J.C."/>
            <person name="Kagawa T.F."/>
            <person name="Liu W."/>
            <person name="Song Y."/>
            <person name="Salvetti E."/>
            <person name="Wrobel A."/>
            <person name="Rasinkangas P."/>
            <person name="Parkhill J."/>
            <person name="Rea M.C."/>
            <person name="O'Sullivan O."/>
            <person name="Ritari J."/>
            <person name="Douillard F.P."/>
            <person name="Paul Ross R."/>
            <person name="Yang R."/>
            <person name="Briner A.E."/>
            <person name="Felis G.E."/>
            <person name="de Vos W.M."/>
            <person name="Barrangou R."/>
            <person name="Klaenhammer T.R."/>
            <person name="Caufield P.W."/>
            <person name="Cui Y."/>
            <person name="Zhang H."/>
            <person name="O'Toole P.W."/>
        </authorList>
    </citation>
    <scope>NUCLEOTIDE SEQUENCE [LARGE SCALE GENOMIC DNA]</scope>
    <source>
        <strain evidence="11 12">ATCC 27304</strain>
    </source>
</reference>